<dbReference type="AlphaFoldDB" id="A0A7X0HDR8"/>
<dbReference type="Proteomes" id="UP000540423">
    <property type="component" value="Unassembled WGS sequence"/>
</dbReference>
<dbReference type="Gene3D" id="3.40.50.1000">
    <property type="entry name" value="HAD superfamily/HAD-like"/>
    <property type="match status" value="1"/>
</dbReference>
<feature type="region of interest" description="Disordered" evidence="1">
    <location>
        <begin position="153"/>
        <end position="187"/>
    </location>
</feature>
<reference evidence="2 3" key="1">
    <citation type="submission" date="2020-08" db="EMBL/GenBank/DDBJ databases">
        <title>Genomic Encyclopedia of Type Strains, Phase IV (KMG-IV): sequencing the most valuable type-strain genomes for metagenomic binning, comparative biology and taxonomic classification.</title>
        <authorList>
            <person name="Goeker M."/>
        </authorList>
    </citation>
    <scope>NUCLEOTIDE SEQUENCE [LARGE SCALE GENOMIC DNA]</scope>
    <source>
        <strain evidence="2 3">DSM 40141</strain>
    </source>
</reference>
<proteinExistence type="predicted"/>
<sequence>MTPETTDLGQAVAVAARTERLITGATCVLFDFDGPICGLFAGHRAHHIADRLIAWLAARDLDVPLDENERQDPQAVLRVTGSTHPGAGLVHELERSLTEEELTAVDSASPTPYVDDLIREWSFRGVPLAITTNNSPAAASRYVTRRGLAPCSTATSTAAPAISTSSNRTPTASTAPWTPWTPTPPGP</sequence>
<dbReference type="EMBL" id="JACHEM010000004">
    <property type="protein sequence ID" value="MBB6435725.1"/>
    <property type="molecule type" value="Genomic_DNA"/>
</dbReference>
<dbReference type="SUPFAM" id="SSF56784">
    <property type="entry name" value="HAD-like"/>
    <property type="match status" value="1"/>
</dbReference>
<dbReference type="InterPro" id="IPR023214">
    <property type="entry name" value="HAD_sf"/>
</dbReference>
<name>A0A7X0HDR8_9ACTN</name>
<gene>
    <name evidence="2" type="ORF">HNQ79_002182</name>
</gene>
<feature type="compositionally biased region" description="Low complexity" evidence="1">
    <location>
        <begin position="153"/>
        <end position="178"/>
    </location>
</feature>
<organism evidence="2 3">
    <name type="scientific">Streptomyces candidus</name>
    <dbReference type="NCBI Taxonomy" id="67283"/>
    <lineage>
        <taxon>Bacteria</taxon>
        <taxon>Bacillati</taxon>
        <taxon>Actinomycetota</taxon>
        <taxon>Actinomycetes</taxon>
        <taxon>Kitasatosporales</taxon>
        <taxon>Streptomycetaceae</taxon>
        <taxon>Streptomyces</taxon>
    </lineage>
</organism>
<dbReference type="InterPro" id="IPR036412">
    <property type="entry name" value="HAD-like_sf"/>
</dbReference>
<keyword evidence="3" id="KW-1185">Reference proteome</keyword>
<protein>
    <submittedName>
        <fullName evidence="2">Beta-phosphoglucomutase-like phosphatase (HAD superfamily)</fullName>
    </submittedName>
</protein>
<evidence type="ECO:0000313" key="3">
    <source>
        <dbReference type="Proteomes" id="UP000540423"/>
    </source>
</evidence>
<evidence type="ECO:0000256" key="1">
    <source>
        <dbReference type="SAM" id="MobiDB-lite"/>
    </source>
</evidence>
<evidence type="ECO:0000313" key="2">
    <source>
        <dbReference type="EMBL" id="MBB6435725.1"/>
    </source>
</evidence>
<comment type="caution">
    <text evidence="2">The sequence shown here is derived from an EMBL/GenBank/DDBJ whole genome shotgun (WGS) entry which is preliminary data.</text>
</comment>
<accession>A0A7X0HDR8</accession>